<dbReference type="EMBL" id="JACCJC010000007">
    <property type="protein sequence ID" value="KAF6238868.1"/>
    <property type="molecule type" value="Genomic_DNA"/>
</dbReference>
<sequence>MDSWLQVVEDKTGIMHMRLVDHQGKFKYLFVTHYNEKILEPDVASDSSSAIRRDKGNDATEPATSFISDVGASDSDTTISSTPSSTAESRSRNLAST</sequence>
<dbReference type="Proteomes" id="UP000578531">
    <property type="component" value="Unassembled WGS sequence"/>
</dbReference>
<gene>
    <name evidence="2" type="ORF">HO173_002740</name>
</gene>
<organism evidence="2 3">
    <name type="scientific">Letharia columbiana</name>
    <dbReference type="NCBI Taxonomy" id="112416"/>
    <lineage>
        <taxon>Eukaryota</taxon>
        <taxon>Fungi</taxon>
        <taxon>Dikarya</taxon>
        <taxon>Ascomycota</taxon>
        <taxon>Pezizomycotina</taxon>
        <taxon>Lecanoromycetes</taxon>
        <taxon>OSLEUM clade</taxon>
        <taxon>Lecanoromycetidae</taxon>
        <taxon>Lecanorales</taxon>
        <taxon>Lecanorineae</taxon>
        <taxon>Parmeliaceae</taxon>
        <taxon>Letharia</taxon>
    </lineage>
</organism>
<accession>A0A8H6G1W8</accession>
<feature type="compositionally biased region" description="Low complexity" evidence="1">
    <location>
        <begin position="72"/>
        <end position="88"/>
    </location>
</feature>
<keyword evidence="3" id="KW-1185">Reference proteome</keyword>
<name>A0A8H6G1W8_9LECA</name>
<evidence type="ECO:0000313" key="3">
    <source>
        <dbReference type="Proteomes" id="UP000578531"/>
    </source>
</evidence>
<evidence type="ECO:0000313" key="2">
    <source>
        <dbReference type="EMBL" id="KAF6238868.1"/>
    </source>
</evidence>
<feature type="region of interest" description="Disordered" evidence="1">
    <location>
        <begin position="43"/>
        <end position="97"/>
    </location>
</feature>
<proteinExistence type="predicted"/>
<dbReference type="RefSeq" id="XP_037168164.1">
    <property type="nucleotide sequence ID" value="XM_037304671.1"/>
</dbReference>
<comment type="caution">
    <text evidence="2">The sequence shown here is derived from an EMBL/GenBank/DDBJ whole genome shotgun (WGS) entry which is preliminary data.</text>
</comment>
<evidence type="ECO:0000256" key="1">
    <source>
        <dbReference type="SAM" id="MobiDB-lite"/>
    </source>
</evidence>
<dbReference type="GeneID" id="59284411"/>
<reference evidence="2 3" key="1">
    <citation type="journal article" date="2020" name="Genomics">
        <title>Complete, high-quality genomes from long-read metagenomic sequencing of two wolf lichen thalli reveals enigmatic genome architecture.</title>
        <authorList>
            <person name="McKenzie S.K."/>
            <person name="Walston R.F."/>
            <person name="Allen J.L."/>
        </authorList>
    </citation>
    <scope>NUCLEOTIDE SEQUENCE [LARGE SCALE GENOMIC DNA]</scope>
    <source>
        <strain evidence="2">WasteWater2</strain>
    </source>
</reference>
<protein>
    <submittedName>
        <fullName evidence="2">Uncharacterized protein</fullName>
    </submittedName>
</protein>
<dbReference type="AlphaFoldDB" id="A0A8H6G1W8"/>